<protein>
    <submittedName>
        <fullName evidence="2">Glutathione S-transferase</fullName>
    </submittedName>
</protein>
<dbReference type="EMBL" id="BJYU01000003">
    <property type="protein sequence ID" value="GEO12843.1"/>
    <property type="molecule type" value="Genomic_DNA"/>
</dbReference>
<dbReference type="GO" id="GO:0006559">
    <property type="term" value="P:L-phenylalanine catabolic process"/>
    <property type="evidence" value="ECO:0007669"/>
    <property type="project" value="TreeGrafter"/>
</dbReference>
<dbReference type="SFLD" id="SFLDS00019">
    <property type="entry name" value="Glutathione_Transferase_(cytos"/>
    <property type="match status" value="1"/>
</dbReference>
<dbReference type="SUPFAM" id="SSF47616">
    <property type="entry name" value="GST C-terminal domain-like"/>
    <property type="match status" value="1"/>
</dbReference>
<dbReference type="Gene3D" id="3.40.30.10">
    <property type="entry name" value="Glutaredoxin"/>
    <property type="match status" value="1"/>
</dbReference>
<organism evidence="2 3">
    <name type="scientific">Microvirga aerophila</name>
    <dbReference type="NCBI Taxonomy" id="670291"/>
    <lineage>
        <taxon>Bacteria</taxon>
        <taxon>Pseudomonadati</taxon>
        <taxon>Pseudomonadota</taxon>
        <taxon>Alphaproteobacteria</taxon>
        <taxon>Hyphomicrobiales</taxon>
        <taxon>Methylobacteriaceae</taxon>
        <taxon>Microvirga</taxon>
    </lineage>
</organism>
<evidence type="ECO:0000313" key="3">
    <source>
        <dbReference type="Proteomes" id="UP000321085"/>
    </source>
</evidence>
<dbReference type="GO" id="GO:0004364">
    <property type="term" value="F:glutathione transferase activity"/>
    <property type="evidence" value="ECO:0007669"/>
    <property type="project" value="TreeGrafter"/>
</dbReference>
<dbReference type="PROSITE" id="PS50404">
    <property type="entry name" value="GST_NTER"/>
    <property type="match status" value="1"/>
</dbReference>
<reference evidence="2 3" key="1">
    <citation type="submission" date="2019-07" db="EMBL/GenBank/DDBJ databases">
        <title>Whole genome shotgun sequence of Microvirga aerophila NBRC 106136.</title>
        <authorList>
            <person name="Hosoyama A."/>
            <person name="Uohara A."/>
            <person name="Ohji S."/>
            <person name="Ichikawa N."/>
        </authorList>
    </citation>
    <scope>NUCLEOTIDE SEQUENCE [LARGE SCALE GENOMIC DNA]</scope>
    <source>
        <strain evidence="2 3">NBRC 106136</strain>
    </source>
</reference>
<dbReference type="SFLD" id="SFLDG00358">
    <property type="entry name" value="Main_(cytGST)"/>
    <property type="match status" value="1"/>
</dbReference>
<evidence type="ECO:0000259" key="1">
    <source>
        <dbReference type="PROSITE" id="PS50404"/>
    </source>
</evidence>
<sequence>MHAMPTLVIGNKLYSSWSMRPWLLMRQLGIAFDEILIPLDRPDTKARVLEHSPAGKVPILIDSDVTVWETLAIMEYVGDAYDAQVWPVDLKARAMARSVAAEMHAGFQGLRSTCPMNLGKKYARRDRGDAVAKDVARFSDIVRQARERFGQGGPFLFGEFSAADAMYAPLVTRLDTYSIALDTTTQAYVDAVLALPAFQEWRNAALTEAWIVDADEVDEEPIEVYRQAALRQGPGTHES</sequence>
<dbReference type="GO" id="GO:0016034">
    <property type="term" value="F:maleylacetoacetate isomerase activity"/>
    <property type="evidence" value="ECO:0007669"/>
    <property type="project" value="TreeGrafter"/>
</dbReference>
<dbReference type="InterPro" id="IPR036282">
    <property type="entry name" value="Glutathione-S-Trfase_C_sf"/>
</dbReference>
<name>A0A512BLL8_9HYPH</name>
<dbReference type="InterPro" id="IPR036249">
    <property type="entry name" value="Thioredoxin-like_sf"/>
</dbReference>
<dbReference type="InterPro" id="IPR004045">
    <property type="entry name" value="Glutathione_S-Trfase_N"/>
</dbReference>
<comment type="caution">
    <text evidence="2">The sequence shown here is derived from an EMBL/GenBank/DDBJ whole genome shotgun (WGS) entry which is preliminary data.</text>
</comment>
<proteinExistence type="predicted"/>
<feature type="domain" description="GST N-terminal" evidence="1">
    <location>
        <begin position="5"/>
        <end position="85"/>
    </location>
</feature>
<dbReference type="Proteomes" id="UP000321085">
    <property type="component" value="Unassembled WGS sequence"/>
</dbReference>
<dbReference type="Gene3D" id="1.20.1050.10">
    <property type="match status" value="1"/>
</dbReference>
<dbReference type="SUPFAM" id="SSF52833">
    <property type="entry name" value="Thioredoxin-like"/>
    <property type="match status" value="1"/>
</dbReference>
<dbReference type="InterPro" id="IPR040079">
    <property type="entry name" value="Glutathione_S-Trfase"/>
</dbReference>
<dbReference type="AlphaFoldDB" id="A0A512BLL8"/>
<evidence type="ECO:0000313" key="2">
    <source>
        <dbReference type="EMBL" id="GEO12843.1"/>
    </source>
</evidence>
<dbReference type="GO" id="GO:0006749">
    <property type="term" value="P:glutathione metabolic process"/>
    <property type="evidence" value="ECO:0007669"/>
    <property type="project" value="TreeGrafter"/>
</dbReference>
<dbReference type="Pfam" id="PF13409">
    <property type="entry name" value="GST_N_2"/>
    <property type="match status" value="1"/>
</dbReference>
<dbReference type="Pfam" id="PF13410">
    <property type="entry name" value="GST_C_2"/>
    <property type="match status" value="1"/>
</dbReference>
<keyword evidence="2" id="KW-0808">Transferase</keyword>
<dbReference type="CDD" id="cd03194">
    <property type="entry name" value="GST_C_3"/>
    <property type="match status" value="1"/>
</dbReference>
<keyword evidence="3" id="KW-1185">Reference proteome</keyword>
<accession>A0A512BLL8</accession>
<dbReference type="PANTHER" id="PTHR42673">
    <property type="entry name" value="MALEYLACETOACETATE ISOMERASE"/>
    <property type="match status" value="1"/>
</dbReference>
<dbReference type="PANTHER" id="PTHR42673:SF4">
    <property type="entry name" value="MALEYLACETOACETATE ISOMERASE"/>
    <property type="match status" value="1"/>
</dbReference>
<dbReference type="CDD" id="cd03043">
    <property type="entry name" value="GST_N_1"/>
    <property type="match status" value="1"/>
</dbReference>
<gene>
    <name evidence="2" type="ORF">MAE02_05390</name>
</gene>